<organism evidence="2">
    <name type="scientific">Laccaria bicolor (strain S238N-H82 / ATCC MYA-4686)</name>
    <name type="common">Bicoloured deceiver</name>
    <name type="synonym">Laccaria laccata var. bicolor</name>
    <dbReference type="NCBI Taxonomy" id="486041"/>
    <lineage>
        <taxon>Eukaryota</taxon>
        <taxon>Fungi</taxon>
        <taxon>Dikarya</taxon>
        <taxon>Basidiomycota</taxon>
        <taxon>Agaricomycotina</taxon>
        <taxon>Agaricomycetes</taxon>
        <taxon>Agaricomycetidae</taxon>
        <taxon>Agaricales</taxon>
        <taxon>Agaricineae</taxon>
        <taxon>Hydnangiaceae</taxon>
        <taxon>Laccaria</taxon>
    </lineage>
</organism>
<gene>
    <name evidence="1" type="ORF">LACBIDRAFT_321150</name>
</gene>
<sequence>MDEQDLATLNLVNIPSDLLAEPYQDLPFEGVGVDELLEGRSDVLKRAPYCPYFHDIWVATPCGSVSPGAIHQNIQRGVWKSAFHLYDDLPTCPQDVSEPQWSSLLFGPDTCDCLEVQSQDCKKTATGPDQDRNWTGPRLQKTRPAVLVFQI</sequence>
<evidence type="ECO:0000313" key="2">
    <source>
        <dbReference type="Proteomes" id="UP000001194"/>
    </source>
</evidence>
<dbReference type="RefSeq" id="XP_001873577.1">
    <property type="nucleotide sequence ID" value="XM_001873542.1"/>
</dbReference>
<accession>B0CNX5</accession>
<dbReference type="Proteomes" id="UP000001194">
    <property type="component" value="Unassembled WGS sequence"/>
</dbReference>
<reference evidence="1 2" key="1">
    <citation type="journal article" date="2008" name="Nature">
        <title>The genome of Laccaria bicolor provides insights into mycorrhizal symbiosis.</title>
        <authorList>
            <person name="Martin F."/>
            <person name="Aerts A."/>
            <person name="Ahren D."/>
            <person name="Brun A."/>
            <person name="Danchin E.G.J."/>
            <person name="Duchaussoy F."/>
            <person name="Gibon J."/>
            <person name="Kohler A."/>
            <person name="Lindquist E."/>
            <person name="Pereda V."/>
            <person name="Salamov A."/>
            <person name="Shapiro H.J."/>
            <person name="Wuyts J."/>
            <person name="Blaudez D."/>
            <person name="Buee M."/>
            <person name="Brokstein P."/>
            <person name="Canbaeck B."/>
            <person name="Cohen D."/>
            <person name="Courty P.E."/>
            <person name="Coutinho P.M."/>
            <person name="Delaruelle C."/>
            <person name="Detter J.C."/>
            <person name="Deveau A."/>
            <person name="DiFazio S."/>
            <person name="Duplessis S."/>
            <person name="Fraissinet-Tachet L."/>
            <person name="Lucic E."/>
            <person name="Frey-Klett P."/>
            <person name="Fourrey C."/>
            <person name="Feussner I."/>
            <person name="Gay G."/>
            <person name="Grimwood J."/>
            <person name="Hoegger P.J."/>
            <person name="Jain P."/>
            <person name="Kilaru S."/>
            <person name="Labbe J."/>
            <person name="Lin Y.C."/>
            <person name="Legue V."/>
            <person name="Le Tacon F."/>
            <person name="Marmeisse R."/>
            <person name="Melayah D."/>
            <person name="Montanini B."/>
            <person name="Muratet M."/>
            <person name="Nehls U."/>
            <person name="Niculita-Hirzel H."/>
            <person name="Oudot-Le Secq M.P."/>
            <person name="Peter M."/>
            <person name="Quesneville H."/>
            <person name="Rajashekar B."/>
            <person name="Reich M."/>
            <person name="Rouhier N."/>
            <person name="Schmutz J."/>
            <person name="Yin T."/>
            <person name="Chalot M."/>
            <person name="Henrissat B."/>
            <person name="Kuees U."/>
            <person name="Lucas S."/>
            <person name="Van de Peer Y."/>
            <person name="Podila G.K."/>
            <person name="Polle A."/>
            <person name="Pukkila P.J."/>
            <person name="Richardson P.M."/>
            <person name="Rouze P."/>
            <person name="Sanders I.R."/>
            <person name="Stajich J.E."/>
            <person name="Tunlid A."/>
            <person name="Tuskan G."/>
            <person name="Grigoriev I.V."/>
        </authorList>
    </citation>
    <scope>NUCLEOTIDE SEQUENCE [LARGE SCALE GENOMIC DNA]</scope>
    <source>
        <strain evidence="2">S238N-H82 / ATCC MYA-4686</strain>
    </source>
</reference>
<protein>
    <submittedName>
        <fullName evidence="1">Predicted protein</fullName>
    </submittedName>
</protein>
<dbReference type="KEGG" id="lbc:LACBIDRAFT_321150"/>
<dbReference type="EMBL" id="DS547091">
    <property type="protein sequence ID" value="EDR15369.1"/>
    <property type="molecule type" value="Genomic_DNA"/>
</dbReference>
<evidence type="ECO:0000313" key="1">
    <source>
        <dbReference type="EMBL" id="EDR15369.1"/>
    </source>
</evidence>
<dbReference type="AlphaFoldDB" id="B0CNX5"/>
<proteinExistence type="predicted"/>
<dbReference type="HOGENOM" id="CLU_1731770_0_0_1"/>
<dbReference type="InParanoid" id="B0CNX5"/>
<dbReference type="OrthoDB" id="2322499at2759"/>
<keyword evidence="2" id="KW-1185">Reference proteome</keyword>
<dbReference type="GeneID" id="6069715"/>
<name>B0CNX5_LACBS</name>